<evidence type="ECO:0000313" key="1">
    <source>
        <dbReference type="EMBL" id="GBM10270.1"/>
    </source>
</evidence>
<comment type="caution">
    <text evidence="1">The sequence shown here is derived from an EMBL/GenBank/DDBJ whole genome shotgun (WGS) entry which is preliminary data.</text>
</comment>
<protein>
    <submittedName>
        <fullName evidence="1">Uncharacterized protein</fullName>
    </submittedName>
</protein>
<gene>
    <name evidence="1" type="ORF">AVEN_49992_1</name>
</gene>
<organism evidence="1 2">
    <name type="scientific">Araneus ventricosus</name>
    <name type="common">Orbweaver spider</name>
    <name type="synonym">Epeira ventricosa</name>
    <dbReference type="NCBI Taxonomy" id="182803"/>
    <lineage>
        <taxon>Eukaryota</taxon>
        <taxon>Metazoa</taxon>
        <taxon>Ecdysozoa</taxon>
        <taxon>Arthropoda</taxon>
        <taxon>Chelicerata</taxon>
        <taxon>Arachnida</taxon>
        <taxon>Araneae</taxon>
        <taxon>Araneomorphae</taxon>
        <taxon>Entelegynae</taxon>
        <taxon>Araneoidea</taxon>
        <taxon>Araneidae</taxon>
        <taxon>Araneus</taxon>
    </lineage>
</organism>
<keyword evidence="2" id="KW-1185">Reference proteome</keyword>
<dbReference type="Proteomes" id="UP000499080">
    <property type="component" value="Unassembled WGS sequence"/>
</dbReference>
<sequence>MQQFPMLSAFLSSTSSCCKIQRNSSVISYWLCSYTSLSISLLSSSSPMAKDTISFTSGTTDNVSHPSKTHLTMLSGHLLPSKSEGYLDKLFPRIFDHLEAGNDVEMIIPKFSESKIGL</sequence>
<proteinExistence type="predicted"/>
<dbReference type="AlphaFoldDB" id="A0A4Y2D0P3"/>
<evidence type="ECO:0000313" key="2">
    <source>
        <dbReference type="Proteomes" id="UP000499080"/>
    </source>
</evidence>
<dbReference type="EMBL" id="BGPR01000283">
    <property type="protein sequence ID" value="GBM10270.1"/>
    <property type="molecule type" value="Genomic_DNA"/>
</dbReference>
<reference evidence="1 2" key="1">
    <citation type="journal article" date="2019" name="Sci. Rep.">
        <title>Orb-weaving spider Araneus ventricosus genome elucidates the spidroin gene catalogue.</title>
        <authorList>
            <person name="Kono N."/>
            <person name="Nakamura H."/>
            <person name="Ohtoshi R."/>
            <person name="Moran D.A.P."/>
            <person name="Shinohara A."/>
            <person name="Yoshida Y."/>
            <person name="Fujiwara M."/>
            <person name="Mori M."/>
            <person name="Tomita M."/>
            <person name="Arakawa K."/>
        </authorList>
    </citation>
    <scope>NUCLEOTIDE SEQUENCE [LARGE SCALE GENOMIC DNA]</scope>
</reference>
<accession>A0A4Y2D0P3</accession>
<name>A0A4Y2D0P3_ARAVE</name>